<keyword evidence="9" id="KW-1185">Reference proteome</keyword>
<keyword evidence="1 5" id="KW-0645">Protease</keyword>
<evidence type="ECO:0000256" key="5">
    <source>
        <dbReference type="RuleBase" id="RU363034"/>
    </source>
</evidence>
<evidence type="ECO:0000313" key="8">
    <source>
        <dbReference type="EMBL" id="GFU04670.1"/>
    </source>
</evidence>
<dbReference type="PROSITE" id="PS50240">
    <property type="entry name" value="TRYPSIN_DOM"/>
    <property type="match status" value="1"/>
</dbReference>
<dbReference type="PROSITE" id="PS00135">
    <property type="entry name" value="TRYPSIN_SER"/>
    <property type="match status" value="1"/>
</dbReference>
<evidence type="ECO:0000256" key="6">
    <source>
        <dbReference type="SAM" id="MobiDB-lite"/>
    </source>
</evidence>
<reference evidence="8" key="1">
    <citation type="submission" date="2020-08" db="EMBL/GenBank/DDBJ databases">
        <title>Multicomponent nature underlies the extraordinary mechanical properties of spider dragline silk.</title>
        <authorList>
            <person name="Kono N."/>
            <person name="Nakamura H."/>
            <person name="Mori M."/>
            <person name="Yoshida Y."/>
            <person name="Ohtoshi R."/>
            <person name="Malay A.D."/>
            <person name="Moran D.A.P."/>
            <person name="Tomita M."/>
            <person name="Numata K."/>
            <person name="Arakawa K."/>
        </authorList>
    </citation>
    <scope>NUCLEOTIDE SEQUENCE</scope>
</reference>
<organism evidence="8 9">
    <name type="scientific">Nephila pilipes</name>
    <name type="common">Giant wood spider</name>
    <name type="synonym">Nephila maculata</name>
    <dbReference type="NCBI Taxonomy" id="299642"/>
    <lineage>
        <taxon>Eukaryota</taxon>
        <taxon>Metazoa</taxon>
        <taxon>Ecdysozoa</taxon>
        <taxon>Arthropoda</taxon>
        <taxon>Chelicerata</taxon>
        <taxon>Arachnida</taxon>
        <taxon>Araneae</taxon>
        <taxon>Araneomorphae</taxon>
        <taxon>Entelegynae</taxon>
        <taxon>Araneoidea</taxon>
        <taxon>Nephilidae</taxon>
        <taxon>Nephila</taxon>
    </lineage>
</organism>
<sequence length="1484" mass="165961">MDFVTHFSYSFLIYDDNLCGFKTSNNHWHHSFPYKFWMELPASSSTQVSTVRRKGVTLSTCVDGFLFGACCLLKEDSIKIIDDDFFINSTNSNEYQVKNESKFNSSQFVTDIDIENLSPNSDLSEEITHAVFSLSSSKDIQGILSTSLSDLLFNNEITSSASMENFETAEESTSIKNPLNREDNIDQVNFSPYNALTLSKSSPTEPTYLTQPIVSKEVMVISKESISENNTESDNIKDIYNFINPANLSYNELSTESRDQQTAFNNLEVNIHENKTINSTDYFSTDSYEEYFNNTEENALSELSTADSTISLENLMYENKNLSTKEVIKFDSNKELLSDFIPGVNIDHTDTHIYPKSVGSTIGLSSKINYSHNPEVENNTIKYEILNEESDLIKTVNGTIFAKNVQTTFVQKVATITNAFEVSTRNINFEFESTDFTIDLPPNSLTYSISDNSPNPEKMHAIENSSTYADDTEEKKFKDQGHLSKSPSGTTTSFNSNSSVSVLELTSNQKKTTQIAFPTLPWSSNSILPESVQSVISQLTVPEISSPAEWNLNYETQAPPVIGTNTLSTQDLFLDAEKSTIFEFVRNNNSRPFDKEEGNYTSNEINQIKVFMSDNFIKTSATDSIHVSNSTKLNEEEKILYNTNSLAEDISKKEFSSKLSTIPYTNNFPDLILDEHLHNKTILQTTIDSTNESENEQILVDKSSVYFPNSSTSNHITIKPLKSDTLSNSAVQNQKIHVSLENELKISPTAFADYTSDYLDSEEEYNATTVQSLQQNYDDGQNFVSPVQSSLKDNSSFTVTEITNTWTDKTMPENSNSDSPTVFQIINNHTGKNLSDDNVSYKVKDSNESHVNSNIVQPTEAETIGNITILSTENSTIESNSDLYHKSTLMNILYPTLQITEENIQSRYPPIHSTANPFTSPSYNESEDSSQNISHGPTSSYTDFSSTNYFSPISIKNETSLFMTYVEAGTTNTELYSVDSNQQNSLNLDFKTTKNENMDKDDHDPYHLILTENNNFTGYGNYTEENTESSLYSGTNTESTNMQLLELTSESYSFTVSDMHTMSIEDDFGIPLHTTQGEEILESVTESKLTNSYSTLSNMDSFSTSQFIRPSEISTSDASNTATSPDTVSHNFLTNSFETDLMTFDSELYLNTSFENSSNNFEENSIISTNEMLVLATMNVSSTAFTSQDKESTTVDNLVDHSTEASTKPTSTTTTVSKTDINRWNYKKDCGVRLMQAVGRIVGGKSTYFGKWPWQALVKEATWLGLFVKNKCGGVLINSKYVLTAAHCQPGFLASLLVVLGTHDLAETFDNKASVIRNVKRMVVHRHYNAQTFENDLALLEMESSVEFLPYVVPICLPHRNEDFTGNMAFVTGWGKLTHGGDVPNILQEVQVPIVSNGDCQRMFYHAGHNKAIRSNFVCAGYSNGGQDSCEGDSGGPLMVQREDKRWVLVGTVSHGIGCADPNLPGVYMRMSSYRPWIDSIIYK</sequence>
<evidence type="ECO:0000256" key="3">
    <source>
        <dbReference type="ARBA" id="ARBA00022825"/>
    </source>
</evidence>
<proteinExistence type="predicted"/>
<evidence type="ECO:0000256" key="2">
    <source>
        <dbReference type="ARBA" id="ARBA00022801"/>
    </source>
</evidence>
<dbReference type="EMBL" id="BMAW01077110">
    <property type="protein sequence ID" value="GFU04670.1"/>
    <property type="molecule type" value="Genomic_DNA"/>
</dbReference>
<dbReference type="InterPro" id="IPR018114">
    <property type="entry name" value="TRYPSIN_HIS"/>
</dbReference>
<dbReference type="InterPro" id="IPR001254">
    <property type="entry name" value="Trypsin_dom"/>
</dbReference>
<dbReference type="GO" id="GO:0006508">
    <property type="term" value="P:proteolysis"/>
    <property type="evidence" value="ECO:0007669"/>
    <property type="project" value="UniProtKB-KW"/>
</dbReference>
<feature type="region of interest" description="Disordered" evidence="6">
    <location>
        <begin position="912"/>
        <end position="941"/>
    </location>
</feature>
<dbReference type="InterPro" id="IPR033116">
    <property type="entry name" value="TRYPSIN_SER"/>
</dbReference>
<dbReference type="Gene3D" id="2.40.10.10">
    <property type="entry name" value="Trypsin-like serine proteases"/>
    <property type="match status" value="1"/>
</dbReference>
<keyword evidence="3 5" id="KW-0720">Serine protease</keyword>
<dbReference type="PROSITE" id="PS00134">
    <property type="entry name" value="TRYPSIN_HIS"/>
    <property type="match status" value="1"/>
</dbReference>
<evidence type="ECO:0000256" key="4">
    <source>
        <dbReference type="ARBA" id="ARBA00023157"/>
    </source>
</evidence>
<dbReference type="InterPro" id="IPR009003">
    <property type="entry name" value="Peptidase_S1_PA"/>
</dbReference>
<dbReference type="PRINTS" id="PR00722">
    <property type="entry name" value="CHYMOTRYPSIN"/>
</dbReference>
<dbReference type="Proteomes" id="UP000887013">
    <property type="component" value="Unassembled WGS sequence"/>
</dbReference>
<dbReference type="SMART" id="SM00020">
    <property type="entry name" value="Tryp_SPc"/>
    <property type="match status" value="1"/>
</dbReference>
<evidence type="ECO:0000259" key="7">
    <source>
        <dbReference type="PROSITE" id="PS50240"/>
    </source>
</evidence>
<dbReference type="OrthoDB" id="6429298at2759"/>
<dbReference type="CDD" id="cd00190">
    <property type="entry name" value="Tryp_SPc"/>
    <property type="match status" value="1"/>
</dbReference>
<feature type="compositionally biased region" description="Low complexity" evidence="6">
    <location>
        <begin position="486"/>
        <end position="497"/>
    </location>
</feature>
<evidence type="ECO:0000313" key="9">
    <source>
        <dbReference type="Proteomes" id="UP000887013"/>
    </source>
</evidence>
<evidence type="ECO:0000256" key="1">
    <source>
        <dbReference type="ARBA" id="ARBA00022670"/>
    </source>
</evidence>
<comment type="caution">
    <text evidence="8">The sequence shown here is derived from an EMBL/GenBank/DDBJ whole genome shotgun (WGS) entry which is preliminary data.</text>
</comment>
<protein>
    <submittedName>
        <fullName evidence="8">Serine protease filzig</fullName>
    </submittedName>
</protein>
<keyword evidence="2 5" id="KW-0378">Hydrolase</keyword>
<dbReference type="Pfam" id="PF00089">
    <property type="entry name" value="Trypsin"/>
    <property type="match status" value="1"/>
</dbReference>
<gene>
    <name evidence="8" type="primary">flz</name>
    <name evidence="8" type="ORF">NPIL_650521</name>
</gene>
<dbReference type="GO" id="GO:0004252">
    <property type="term" value="F:serine-type endopeptidase activity"/>
    <property type="evidence" value="ECO:0007669"/>
    <property type="project" value="InterPro"/>
</dbReference>
<dbReference type="FunFam" id="2.40.10.10:FF:000006">
    <property type="entry name" value="Serine proteinase stubble"/>
    <property type="match status" value="1"/>
</dbReference>
<feature type="compositionally biased region" description="Polar residues" evidence="6">
    <location>
        <begin position="913"/>
        <end position="941"/>
    </location>
</feature>
<dbReference type="PANTHER" id="PTHR24253">
    <property type="entry name" value="TRANSMEMBRANE PROTEASE SERINE"/>
    <property type="match status" value="1"/>
</dbReference>
<feature type="compositionally biased region" description="Basic and acidic residues" evidence="6">
    <location>
        <begin position="473"/>
        <end position="482"/>
    </location>
</feature>
<dbReference type="SUPFAM" id="SSF50494">
    <property type="entry name" value="Trypsin-like serine proteases"/>
    <property type="match status" value="1"/>
</dbReference>
<dbReference type="InterPro" id="IPR001314">
    <property type="entry name" value="Peptidase_S1A"/>
</dbReference>
<dbReference type="InterPro" id="IPR043504">
    <property type="entry name" value="Peptidase_S1_PA_chymotrypsin"/>
</dbReference>
<feature type="domain" description="Peptidase S1" evidence="7">
    <location>
        <begin position="1241"/>
        <end position="1483"/>
    </location>
</feature>
<keyword evidence="4" id="KW-1015">Disulfide bond</keyword>
<dbReference type="PANTHER" id="PTHR24253:SF145">
    <property type="entry name" value="SERINE PROTEASE FILZIG"/>
    <property type="match status" value="1"/>
</dbReference>
<feature type="region of interest" description="Disordered" evidence="6">
    <location>
        <begin position="467"/>
        <end position="497"/>
    </location>
</feature>
<accession>A0A8X6Q8A8</accession>
<name>A0A8X6Q8A8_NEPPI</name>